<comment type="catalytic activity">
    <reaction evidence="7">
        <text>a 5'-end triphospho-ribonucleoside in mRNA + H2O = a 5'-end diphospho-ribonucleoside in mRNA + phosphate + H(+)</text>
        <dbReference type="Rhea" id="RHEA:67004"/>
        <dbReference type="Rhea" id="RHEA-COMP:17164"/>
        <dbReference type="Rhea" id="RHEA-COMP:17165"/>
        <dbReference type="ChEBI" id="CHEBI:15377"/>
        <dbReference type="ChEBI" id="CHEBI:15378"/>
        <dbReference type="ChEBI" id="CHEBI:43474"/>
        <dbReference type="ChEBI" id="CHEBI:167616"/>
        <dbReference type="ChEBI" id="CHEBI:167618"/>
        <dbReference type="EC" id="3.6.1.74"/>
    </reaction>
    <physiologicalReaction direction="left-to-right" evidence="7">
        <dbReference type="Rhea" id="RHEA:67005"/>
    </physiologicalReaction>
</comment>
<feature type="region of interest" description="Disordered" evidence="9">
    <location>
        <begin position="1"/>
        <end position="717"/>
    </location>
</feature>
<feature type="compositionally biased region" description="Pro residues" evidence="9">
    <location>
        <begin position="634"/>
        <end position="658"/>
    </location>
</feature>
<evidence type="ECO:0000256" key="4">
    <source>
        <dbReference type="ARBA" id="ARBA00022664"/>
    </source>
</evidence>
<comment type="subunit">
    <text evidence="8">Heterodimer. The mRNA-capping enzyme is composed of two separate chains alpha and beta, respectively a mRNA guanylyltransferase and an mRNA 5'-triphosphate monophosphatase.</text>
</comment>
<sequence length="1033" mass="113063">MDLRSIMNDSGGGAARNQPHTPLPPQPPSHPYHRQQSPIQQPPNAPPQNMNPSNLYHHQQQQQYPGQQHPQHPPPPHHYGNAGQGRPAPPPLQPPKSPFQPHSNANAPQPGAPFHHRKSSGGSQVGYPFPSPSARSNSQGQHPYGPHVQSPSPYNTPHPLSAQSGGGSPFTGPPGGHHPGSGQQLTPTSATSYGSPYGNQFASMSPMGTPGPGYPLPPQHQHPQQSQQQQRGKPPPPPPPPSHPHAHTPTTPNPPSMAGSPIHGGGGGGGGVAMSPGSGAGYGRVRERMFAERQREKELEEMQTEQRERDRIDRERERERDLSVSPKTRVPMYIDDRKESLSGQKEDWVAGRTNENYSLSQSPVSQRVNSGTPAPPGFPPPQQQGQPPSQSQQQGQRQRSQPPTPTHGSQTMGLPSPRHPPPSPQRFPSMGYSEKMDIDSRSNSDARPPNGEQTTPQWAQEGQVKTEKKVNGFDSEIPPHLAPEDQSLTSSHLNMGPPSNMEESSSNAGGKPLIKEEPGTQMAALPPTSQQGQQQPSPPAKRNSFPTPARPQPGQIQVPLNAQPPQPGSAASPIGPSRKRPRHDEPPIFARKASRSSSSSPVIQNRRQPPPGPSAMSQQQPLTPLAVAAVTAAAPPPAAAPLPPPPPPPPPPQPPHNPQNPVVQPQPQLQPQLQNPSQQAQNTQMSQQQPPQSQQQQQQQQGPSPNAAKTSTATTVLGPWEPSITNIQPYEELTKHICDFLFIHVVDNQEFQLDDPDRPQLEIEAKIGILVDHNTRQRLYLPVKTETVLDSDDPNLKVAFKSSMTELQHKRMNEFLNRTFADSQRQAAQAQVQAQQPSGGDYPAITTPRIPLTYKHLRERDSFYELTDEVKEQLPMCVRRVPAHRSRVKLRVTHDQKTGRVLNKIVKARIADLNIFSPRTAFDWRISVNMEMPWKGDIDRLVPQGGGERNKDRLSYQHLCFSVDLTQVTAAAGGGPPQGPKKEHELEIEIDARRVREQGRLIVERKPNGFQDLVRGFVDNVRVLARELGDAGY</sequence>
<keyword evidence="8" id="KW-0506">mRNA capping</keyword>
<reference evidence="11 12" key="1">
    <citation type="journal article" date="2011" name="PLoS Pathog.">
        <title>Genomic and proteomic analyses of the fungus Arthrobotrys oligospora provide insights into nematode-trap formation.</title>
        <authorList>
            <person name="Yang J."/>
            <person name="Wang L."/>
            <person name="Ji X."/>
            <person name="Feng Y."/>
            <person name="Li X."/>
            <person name="Zou C."/>
            <person name="Xu J."/>
            <person name="Ren Y."/>
            <person name="Mi Q."/>
            <person name="Wu J."/>
            <person name="Liu S."/>
            <person name="Liu Y."/>
            <person name="Huang X."/>
            <person name="Wang H."/>
            <person name="Niu X."/>
            <person name="Li J."/>
            <person name="Liang L."/>
            <person name="Luo Y."/>
            <person name="Ji K."/>
            <person name="Zhou W."/>
            <person name="Yu Z."/>
            <person name="Li G."/>
            <person name="Liu Y."/>
            <person name="Li L."/>
            <person name="Qiao M."/>
            <person name="Feng L."/>
            <person name="Zhang K.-Q."/>
        </authorList>
    </citation>
    <scope>NUCLEOTIDE SEQUENCE [LARGE SCALE GENOMIC DNA]</scope>
    <source>
        <strain evidence="12">ATCC 24927 / CBS 115.81 / DSM 1491</strain>
    </source>
</reference>
<evidence type="ECO:0000259" key="10">
    <source>
        <dbReference type="Pfam" id="PF02940"/>
    </source>
</evidence>
<dbReference type="EC" id="3.6.1.74" evidence="8"/>
<evidence type="ECO:0000256" key="8">
    <source>
        <dbReference type="RuleBase" id="RU367053"/>
    </source>
</evidence>
<dbReference type="Proteomes" id="UP000008784">
    <property type="component" value="Unassembled WGS sequence"/>
</dbReference>
<feature type="compositionally biased region" description="Polar residues" evidence="9">
    <location>
        <begin position="445"/>
        <end position="460"/>
    </location>
</feature>
<dbReference type="RefSeq" id="XP_011116979.1">
    <property type="nucleotide sequence ID" value="XM_011118677.1"/>
</dbReference>
<evidence type="ECO:0000313" key="12">
    <source>
        <dbReference type="Proteomes" id="UP000008784"/>
    </source>
</evidence>
<dbReference type="GO" id="GO:0031533">
    <property type="term" value="C:mRNA capping enzyme complex"/>
    <property type="evidence" value="ECO:0007669"/>
    <property type="project" value="UniProtKB-UniRule"/>
</dbReference>
<dbReference type="PANTHER" id="PTHR28118:SF1">
    <property type="entry name" value="POLYNUCLEOTIDE 5'-TRIPHOSPHATASE CTL1-RELATED"/>
    <property type="match status" value="1"/>
</dbReference>
<keyword evidence="12" id="KW-1185">Reference proteome</keyword>
<dbReference type="GO" id="GO:0140818">
    <property type="term" value="F:mRNA 5'-triphosphate monophosphatase activity"/>
    <property type="evidence" value="ECO:0007669"/>
    <property type="project" value="UniProtKB-EC"/>
</dbReference>
<feature type="compositionally biased region" description="Pro residues" evidence="9">
    <location>
        <begin position="373"/>
        <end position="382"/>
    </location>
</feature>
<feature type="compositionally biased region" description="Pro residues" evidence="9">
    <location>
        <begin position="21"/>
        <end position="30"/>
    </location>
</feature>
<feature type="compositionally biased region" description="Low complexity" evidence="9">
    <location>
        <begin position="659"/>
        <end position="705"/>
    </location>
</feature>
<dbReference type="GeneID" id="22888127"/>
<feature type="compositionally biased region" description="Basic and acidic residues" evidence="9">
    <location>
        <begin position="334"/>
        <end position="349"/>
    </location>
</feature>
<feature type="compositionally biased region" description="Low complexity" evidence="9">
    <location>
        <begin position="47"/>
        <end position="70"/>
    </location>
</feature>
<dbReference type="InterPro" id="IPR040343">
    <property type="entry name" value="Cet1/Ctl1"/>
</dbReference>
<feature type="compositionally biased region" description="Basic and acidic residues" evidence="9">
    <location>
        <begin position="284"/>
        <end position="322"/>
    </location>
</feature>
<organism evidence="11 12">
    <name type="scientific">Arthrobotrys oligospora (strain ATCC 24927 / CBS 115.81 / DSM 1491)</name>
    <name type="common">Nematode-trapping fungus</name>
    <name type="synonym">Didymozoophaga oligospora</name>
    <dbReference type="NCBI Taxonomy" id="756982"/>
    <lineage>
        <taxon>Eukaryota</taxon>
        <taxon>Fungi</taxon>
        <taxon>Dikarya</taxon>
        <taxon>Ascomycota</taxon>
        <taxon>Pezizomycotina</taxon>
        <taxon>Orbiliomycetes</taxon>
        <taxon>Orbiliales</taxon>
        <taxon>Orbiliaceae</taxon>
        <taxon>Orbilia</taxon>
        <taxon>Orbilia oligospora</taxon>
    </lineage>
</organism>
<dbReference type="InterPro" id="IPR004206">
    <property type="entry name" value="mRNA_triPase_Cet1"/>
</dbReference>
<feature type="compositionally biased region" description="Polar residues" evidence="9">
    <location>
        <begin position="353"/>
        <end position="369"/>
    </location>
</feature>
<feature type="compositionally biased region" description="Basic and acidic residues" evidence="9">
    <location>
        <begin position="434"/>
        <end position="444"/>
    </location>
</feature>
<evidence type="ECO:0000256" key="9">
    <source>
        <dbReference type="SAM" id="MobiDB-lite"/>
    </source>
</evidence>
<evidence type="ECO:0000256" key="1">
    <source>
        <dbReference type="ARBA" id="ARBA00001946"/>
    </source>
</evidence>
<dbReference type="InterPro" id="IPR033469">
    <property type="entry name" value="CYTH-like_dom_sf"/>
</dbReference>
<feature type="compositionally biased region" description="Gly residues" evidence="9">
    <location>
        <begin position="262"/>
        <end position="282"/>
    </location>
</feature>
<dbReference type="EMBL" id="ADOT01000004">
    <property type="protein sequence ID" value="EGX54378.1"/>
    <property type="molecule type" value="Genomic_DNA"/>
</dbReference>
<dbReference type="PANTHER" id="PTHR28118">
    <property type="entry name" value="POLYNUCLEOTIDE 5'-TRIPHOSPHATASE-RELATED"/>
    <property type="match status" value="1"/>
</dbReference>
<evidence type="ECO:0000256" key="2">
    <source>
        <dbReference type="ARBA" id="ARBA00004123"/>
    </source>
</evidence>
<dbReference type="SUPFAM" id="SSF55154">
    <property type="entry name" value="CYTH-like phosphatases"/>
    <property type="match status" value="1"/>
</dbReference>
<name>G1WXL7_ARTOA</name>
<dbReference type="GO" id="GO:0004651">
    <property type="term" value="F:polynucleotide 5'-phosphatase activity"/>
    <property type="evidence" value="ECO:0007669"/>
    <property type="project" value="UniProtKB-UniRule"/>
</dbReference>
<dbReference type="AlphaFoldDB" id="G1WXL7"/>
<comment type="function">
    <text evidence="8">First step of mRNA capping. Converts the 5'-triphosphate end of a nascent mRNA chain into a diphosphate end.</text>
</comment>
<dbReference type="STRING" id="756982.G1WXL7"/>
<dbReference type="OMA" id="YFAQQRS"/>
<dbReference type="InterPro" id="IPR037009">
    <property type="entry name" value="mRNA_triPase_Cet1_sf"/>
</dbReference>
<evidence type="ECO:0000256" key="3">
    <source>
        <dbReference type="ARBA" id="ARBA00006345"/>
    </source>
</evidence>
<keyword evidence="4 8" id="KW-0507">mRNA processing</keyword>
<comment type="subcellular location">
    <subcellularLocation>
        <location evidence="2 8">Nucleus</location>
    </subcellularLocation>
</comment>
<dbReference type="Gene3D" id="3.20.100.10">
    <property type="entry name" value="mRNA triphosphatase Cet1-like"/>
    <property type="match status" value="1"/>
</dbReference>
<feature type="compositionally biased region" description="Polar residues" evidence="9">
    <location>
        <begin position="183"/>
        <end position="203"/>
    </location>
</feature>
<feature type="compositionally biased region" description="Pro residues" evidence="9">
    <location>
        <begin position="87"/>
        <end position="98"/>
    </location>
</feature>
<dbReference type="OrthoDB" id="272147at2759"/>
<evidence type="ECO:0000313" key="11">
    <source>
        <dbReference type="EMBL" id="EGX54378.1"/>
    </source>
</evidence>
<feature type="compositionally biased region" description="Gly residues" evidence="9">
    <location>
        <begin position="164"/>
        <end position="179"/>
    </location>
</feature>
<dbReference type="CDD" id="cd07470">
    <property type="entry name" value="CYTH-like_mRNA_RTPase"/>
    <property type="match status" value="1"/>
</dbReference>
<dbReference type="Pfam" id="PF02940">
    <property type="entry name" value="mRNA_triPase"/>
    <property type="match status" value="1"/>
</dbReference>
<keyword evidence="6 8" id="KW-0539">Nucleus</keyword>
<comment type="caution">
    <text evidence="11">The sequence shown here is derived from an EMBL/GenBank/DDBJ whole genome shotgun (WGS) entry which is preliminary data.</text>
</comment>
<feature type="compositionally biased region" description="Pro residues" evidence="9">
    <location>
        <begin position="233"/>
        <end position="243"/>
    </location>
</feature>
<evidence type="ECO:0000256" key="7">
    <source>
        <dbReference type="ARBA" id="ARBA00047740"/>
    </source>
</evidence>
<accession>G1WXL7</accession>
<dbReference type="eggNOG" id="ENOG502RZAX">
    <property type="taxonomic scope" value="Eukaryota"/>
</dbReference>
<feature type="compositionally biased region" description="Low complexity" evidence="9">
    <location>
        <begin position="621"/>
        <end position="633"/>
    </location>
</feature>
<keyword evidence="5 8" id="KW-0378">Hydrolase</keyword>
<comment type="cofactor">
    <cofactor evidence="1 8">
        <name>Mg(2+)</name>
        <dbReference type="ChEBI" id="CHEBI:18420"/>
    </cofactor>
</comment>
<feature type="compositionally biased region" description="Low complexity" evidence="9">
    <location>
        <begin position="526"/>
        <end position="535"/>
    </location>
</feature>
<gene>
    <name evidence="11" type="ORF">AOL_s00004g27</name>
</gene>
<protein>
    <recommendedName>
        <fullName evidence="8">mRNA-capping enzyme subunit beta</fullName>
        <ecNumber evidence="8">3.6.1.74</ecNumber>
    </recommendedName>
    <alternativeName>
        <fullName evidence="8">mRNA 5'-phosphatase</fullName>
    </alternativeName>
    <alternativeName>
        <fullName evidence="8">mRNA 5'-triphosphate monophosphatase</fullName>
    </alternativeName>
</protein>
<dbReference type="InParanoid" id="G1WXL7"/>
<comment type="similarity">
    <text evidence="3 8">Belongs to the fungal TPase family.</text>
</comment>
<proteinExistence type="inferred from homology"/>
<evidence type="ECO:0000256" key="6">
    <source>
        <dbReference type="ARBA" id="ARBA00023242"/>
    </source>
</evidence>
<feature type="compositionally biased region" description="Low complexity" evidence="9">
    <location>
        <begin position="383"/>
        <end position="401"/>
    </location>
</feature>
<evidence type="ECO:0000256" key="5">
    <source>
        <dbReference type="ARBA" id="ARBA00022801"/>
    </source>
</evidence>
<feature type="compositionally biased region" description="Low complexity" evidence="9">
    <location>
        <begin position="221"/>
        <end position="232"/>
    </location>
</feature>
<feature type="domain" description="mRNA triphosphatase Cet1-like" evidence="10">
    <location>
        <begin position="731"/>
        <end position="990"/>
    </location>
</feature>
<dbReference type="HOGENOM" id="CLU_285129_0_0_1"/>
<dbReference type="GO" id="GO:0006370">
    <property type="term" value="P:7-methylguanosine mRNA capping"/>
    <property type="evidence" value="ECO:0007669"/>
    <property type="project" value="UniProtKB-UniRule"/>
</dbReference>